<dbReference type="GO" id="GO:0046872">
    <property type="term" value="F:metal ion binding"/>
    <property type="evidence" value="ECO:0007669"/>
    <property type="project" value="UniProtKB-KW"/>
</dbReference>
<evidence type="ECO:0000313" key="10">
    <source>
        <dbReference type="Proteomes" id="UP000011124"/>
    </source>
</evidence>
<dbReference type="HOGENOM" id="CLU_024839_0_2_9"/>
<evidence type="ECO:0000256" key="4">
    <source>
        <dbReference type="ARBA" id="ARBA00023004"/>
    </source>
</evidence>
<name>C9LYC6_SELS3</name>
<keyword evidence="3 6" id="KW-0067">ATP-binding</keyword>
<evidence type="ECO:0000256" key="2">
    <source>
        <dbReference type="ARBA" id="ARBA00022741"/>
    </source>
</evidence>
<dbReference type="GO" id="GO:0016226">
    <property type="term" value="P:iron-sulfur cluster assembly"/>
    <property type="evidence" value="ECO:0007669"/>
    <property type="project" value="InterPro"/>
</dbReference>
<keyword evidence="10" id="KW-1185">Reference proteome</keyword>
<dbReference type="FunFam" id="3.40.50.300:FF:001119">
    <property type="entry name" value="Iron-sulfur cluster carrier protein"/>
    <property type="match status" value="1"/>
</dbReference>
<keyword evidence="2 6" id="KW-0547">Nucleotide-binding</keyword>
<reference evidence="7 10" key="2">
    <citation type="submission" date="2011-04" db="EMBL/GenBank/DDBJ databases">
        <title>The complete genome of Selenomonas sputigena DSM 20758.</title>
        <authorList>
            <consortium name="US DOE Joint Genome Institute (JGI-PGF)"/>
            <person name="Lucas S."/>
            <person name="Copeland A."/>
            <person name="Lapidus A."/>
            <person name="Bruce D."/>
            <person name="Goodwin L."/>
            <person name="Pitluck S."/>
            <person name="Peters L."/>
            <person name="Kyrpides N."/>
            <person name="Mavromatis K."/>
            <person name="Ivanova N."/>
            <person name="Ovchinnikova G."/>
            <person name="Teshima H."/>
            <person name="Detter J.C."/>
            <person name="Tapia R."/>
            <person name="Han C."/>
            <person name="Land M."/>
            <person name="Hauser L."/>
            <person name="Markowitz V."/>
            <person name="Cheng J.-F."/>
            <person name="Hugenholtz P."/>
            <person name="Woyke T."/>
            <person name="Wu D."/>
            <person name="Gronow S."/>
            <person name="Wellnitz S."/>
            <person name="Schneider S."/>
            <person name="Klenk H.-P."/>
            <person name="Eisen J.A."/>
        </authorList>
    </citation>
    <scope>NUCLEOTIDE SEQUENCE [LARGE SCALE GENOMIC DNA]</scope>
    <source>
        <strain evidence="7">ATCC 35185</strain>
        <strain evidence="10">ATCC 35185 / DSM 20758 / VPI D19B-28</strain>
    </source>
</reference>
<dbReference type="RefSeq" id="WP_006193851.1">
    <property type="nucleotide sequence ID" value="NC_015437.1"/>
</dbReference>
<feature type="binding site" evidence="6">
    <location>
        <begin position="47"/>
        <end position="54"/>
    </location>
    <ligand>
        <name>ATP</name>
        <dbReference type="ChEBI" id="CHEBI:30616"/>
    </ligand>
</feature>
<evidence type="ECO:0000256" key="3">
    <source>
        <dbReference type="ARBA" id="ARBA00022840"/>
    </source>
</evidence>
<evidence type="ECO:0000256" key="1">
    <source>
        <dbReference type="ARBA" id="ARBA00022723"/>
    </source>
</evidence>
<dbReference type="InterPro" id="IPR027417">
    <property type="entry name" value="P-loop_NTPase"/>
</dbReference>
<dbReference type="Pfam" id="PF10609">
    <property type="entry name" value="ParA"/>
    <property type="match status" value="1"/>
</dbReference>
<dbReference type="GO" id="GO:0051539">
    <property type="term" value="F:4 iron, 4 sulfur cluster binding"/>
    <property type="evidence" value="ECO:0007669"/>
    <property type="project" value="TreeGrafter"/>
</dbReference>
<dbReference type="OrthoDB" id="9809679at2"/>
<dbReference type="STRING" id="546271.Selsp_0234"/>
<dbReference type="Proteomes" id="UP000011124">
    <property type="component" value="Chromosome"/>
</dbReference>
<dbReference type="InterPro" id="IPR033756">
    <property type="entry name" value="YlxH/NBP35"/>
</dbReference>
<dbReference type="PANTHER" id="PTHR42961">
    <property type="entry name" value="IRON-SULFUR PROTEIN NUBPL"/>
    <property type="match status" value="1"/>
</dbReference>
<dbReference type="GO" id="GO:0016887">
    <property type="term" value="F:ATP hydrolysis activity"/>
    <property type="evidence" value="ECO:0007669"/>
    <property type="project" value="UniProtKB-UniRule"/>
</dbReference>
<evidence type="ECO:0000256" key="5">
    <source>
        <dbReference type="ARBA" id="ARBA00023014"/>
    </source>
</evidence>
<dbReference type="PANTHER" id="PTHR42961:SF2">
    <property type="entry name" value="IRON-SULFUR PROTEIN NUBPL"/>
    <property type="match status" value="1"/>
</dbReference>
<comment type="similarity">
    <text evidence="6">Belongs to the Mrp/NBP35 ATP-binding proteins family.</text>
</comment>
<dbReference type="KEGG" id="ssg:Selsp_0234"/>
<evidence type="ECO:0000313" key="7">
    <source>
        <dbReference type="EMBL" id="AEB99211.1"/>
    </source>
</evidence>
<dbReference type="HAMAP" id="MF_02040">
    <property type="entry name" value="Mrp_NBP35"/>
    <property type="match status" value="1"/>
</dbReference>
<dbReference type="Gene3D" id="3.40.50.300">
    <property type="entry name" value="P-loop containing nucleotide triphosphate hydrolases"/>
    <property type="match status" value="1"/>
</dbReference>
<gene>
    <name evidence="7" type="ordered locus">Selsp_0234</name>
    <name evidence="8" type="ORF">SELSPUOL_02485</name>
</gene>
<dbReference type="GO" id="GO:0140663">
    <property type="term" value="F:ATP-dependent FeS chaperone activity"/>
    <property type="evidence" value="ECO:0007669"/>
    <property type="project" value="InterPro"/>
</dbReference>
<proteinExistence type="inferred from homology"/>
<sequence>MSENCSSGCSSCSSAGGCGGAQQEPQSLLTPPNEHSSVKRVIAVMSGKGGVGKSLVTSLLATAMARRGHRVGVLDADITGPSIPKVFGVKGEVEKASADAAGIRPLKSAGGIDIMSINLLLKDESDPVVWRGPIVAGVVQQFWQDVVWENEDYLFVDMPPGTGDVPLTVLQSLPVDGIIVVTSPQELVSMIVEKAVKMAGLMNAPILGIIENMAYFKCPNCSAEHKIFGDSHIEEIARDYYLPLLARLPIEPKLAALCDAGKIESFEGDWVDAAALLLEELPEHDAAEVDDFKES</sequence>
<dbReference type="EMBL" id="ACKP02000051">
    <property type="protein sequence ID" value="EEX76156.1"/>
    <property type="molecule type" value="Genomic_DNA"/>
</dbReference>
<dbReference type="Proteomes" id="UP000003505">
    <property type="component" value="Unassembled WGS sequence"/>
</dbReference>
<keyword evidence="5 6" id="KW-0411">Iron-sulfur</keyword>
<comment type="subunit">
    <text evidence="6">Homodimer.</text>
</comment>
<dbReference type="EMBL" id="CP002637">
    <property type="protein sequence ID" value="AEB99211.1"/>
    <property type="molecule type" value="Genomic_DNA"/>
</dbReference>
<evidence type="ECO:0000256" key="6">
    <source>
        <dbReference type="HAMAP-Rule" id="MF_02040"/>
    </source>
</evidence>
<dbReference type="CDD" id="cd02037">
    <property type="entry name" value="Mrp_NBP35"/>
    <property type="match status" value="1"/>
</dbReference>
<dbReference type="SUPFAM" id="SSF52540">
    <property type="entry name" value="P-loop containing nucleoside triphosphate hydrolases"/>
    <property type="match status" value="1"/>
</dbReference>
<keyword evidence="1 6" id="KW-0479">Metal-binding</keyword>
<dbReference type="AlphaFoldDB" id="C9LYC6"/>
<accession>C9LYC6</accession>
<dbReference type="InterPro" id="IPR044304">
    <property type="entry name" value="NUBPL-like"/>
</dbReference>
<dbReference type="eggNOG" id="COG0489">
    <property type="taxonomic scope" value="Bacteria"/>
</dbReference>
<evidence type="ECO:0000313" key="9">
    <source>
        <dbReference type="Proteomes" id="UP000003505"/>
    </source>
</evidence>
<dbReference type="InterPro" id="IPR019591">
    <property type="entry name" value="Mrp/NBP35_ATP-bd"/>
</dbReference>
<organism evidence="8 9">
    <name type="scientific">Selenomonas sputigena (strain ATCC 35185 / DSM 20758 / CCUG 44933 / VPI D19B-28)</name>
    <dbReference type="NCBI Taxonomy" id="546271"/>
    <lineage>
        <taxon>Bacteria</taxon>
        <taxon>Bacillati</taxon>
        <taxon>Bacillota</taxon>
        <taxon>Negativicutes</taxon>
        <taxon>Selenomonadales</taxon>
        <taxon>Selenomonadaceae</taxon>
        <taxon>Selenomonas</taxon>
    </lineage>
</organism>
<comment type="function">
    <text evidence="6">Binds and transfers iron-sulfur (Fe-S) clusters to target apoproteins. Can hydrolyze ATP.</text>
</comment>
<dbReference type="GO" id="GO:0005524">
    <property type="term" value="F:ATP binding"/>
    <property type="evidence" value="ECO:0007669"/>
    <property type="project" value="UniProtKB-UniRule"/>
</dbReference>
<keyword evidence="4 6" id="KW-0408">Iron</keyword>
<evidence type="ECO:0000313" key="8">
    <source>
        <dbReference type="EMBL" id="EEX76156.1"/>
    </source>
</evidence>
<protein>
    <recommendedName>
        <fullName evidence="6">Iron-sulfur cluster carrier protein</fullName>
    </recommendedName>
</protein>
<reference evidence="8 9" key="1">
    <citation type="submission" date="2009-09" db="EMBL/GenBank/DDBJ databases">
        <authorList>
            <person name="Weinstock G."/>
            <person name="Sodergren E."/>
            <person name="Clifton S."/>
            <person name="Fulton L."/>
            <person name="Fulton B."/>
            <person name="Courtney L."/>
            <person name="Fronick C."/>
            <person name="Harrison M."/>
            <person name="Strong C."/>
            <person name="Farmer C."/>
            <person name="Delahaunty K."/>
            <person name="Markovic C."/>
            <person name="Hall O."/>
            <person name="Minx P."/>
            <person name="Tomlinson C."/>
            <person name="Mitreva M."/>
            <person name="Nelson J."/>
            <person name="Hou S."/>
            <person name="Wollam A."/>
            <person name="Pepin K.H."/>
            <person name="Johnson M."/>
            <person name="Bhonagiri V."/>
            <person name="Nash W.E."/>
            <person name="Warren W."/>
            <person name="Chinwalla A."/>
            <person name="Mardis E.R."/>
            <person name="Wilson R.K."/>
        </authorList>
    </citation>
    <scope>NUCLEOTIDE SEQUENCE [LARGE SCALE GENOMIC DNA]</scope>
    <source>
        <strain evidence="8">ATCC 35185</strain>
        <strain evidence="9">ATCC 35185 / DSM 20758 / VPI D19B-28</strain>
    </source>
</reference>
<keyword evidence="6" id="KW-0378">Hydrolase</keyword>